<dbReference type="InterPro" id="IPR002078">
    <property type="entry name" value="Sigma_54_int"/>
</dbReference>
<dbReference type="AlphaFoldDB" id="A0A850TAE5"/>
<sequence>MANVLIVDDDPYVRELLIEFLTPYHYTLMAAETLSECLTLLPVGKFDLILLDINLPDGNGLEILPEIRQSASAPEVIIFTAEGSAAGAKTAMDNEAWDYILKPFSEQEILLNIKRALEFRASKKALQARFESIFDRSDIVGTSSKITTCLNLAAQCAKTDTNVLITGPTGTGKELFANTIHKNSNRKNAGLIVVDCAALPEQLVESVLFGNVKGAFTGADAARDGLIKKADGGTLFLDEIGELPLAIQKKFLRVLQERKFKQVGGTKVIASNFRLISATNRNLDDMAKQNTFRRDLLYRIKTFHIELPALQECREDIKPLTLHYIHKLCEHHGFETKGFKPDFLKMLESYNWPGNIRELITSLEKAILANADASILYPNYLPQHIRLHHIETSIQNKSENNKIHKKTGSEINPLSLQLPDKLFNPVQSLKQVKKYTAVETEKLYLDHVMRLSKGDLEKTCELAGISKSRLYSLLKTHQTLSKP</sequence>
<keyword evidence="10" id="KW-1185">Reference proteome</keyword>
<dbReference type="Gene3D" id="1.10.10.60">
    <property type="entry name" value="Homeodomain-like"/>
    <property type="match status" value="1"/>
</dbReference>
<dbReference type="InterPro" id="IPR011006">
    <property type="entry name" value="CheY-like_superfamily"/>
</dbReference>
<dbReference type="GO" id="GO:0003677">
    <property type="term" value="F:DNA binding"/>
    <property type="evidence" value="ECO:0007669"/>
    <property type="project" value="UniProtKB-KW"/>
</dbReference>
<dbReference type="GO" id="GO:0000160">
    <property type="term" value="P:phosphorelay signal transduction system"/>
    <property type="evidence" value="ECO:0007669"/>
    <property type="project" value="InterPro"/>
</dbReference>
<evidence type="ECO:0000256" key="3">
    <source>
        <dbReference type="ARBA" id="ARBA00023015"/>
    </source>
</evidence>
<dbReference type="SMART" id="SM00448">
    <property type="entry name" value="REC"/>
    <property type="match status" value="1"/>
</dbReference>
<keyword evidence="3" id="KW-0805">Transcription regulation</keyword>
<dbReference type="CDD" id="cd00156">
    <property type="entry name" value="REC"/>
    <property type="match status" value="1"/>
</dbReference>
<dbReference type="InterPro" id="IPR001789">
    <property type="entry name" value="Sig_transdc_resp-reg_receiver"/>
</dbReference>
<evidence type="ECO:0000259" key="7">
    <source>
        <dbReference type="PROSITE" id="PS50045"/>
    </source>
</evidence>
<dbReference type="Pfam" id="PF00072">
    <property type="entry name" value="Response_reg"/>
    <property type="match status" value="1"/>
</dbReference>
<dbReference type="InterPro" id="IPR027417">
    <property type="entry name" value="P-loop_NTPase"/>
</dbReference>
<keyword evidence="2" id="KW-0067">ATP-binding</keyword>
<dbReference type="PROSITE" id="PS50045">
    <property type="entry name" value="SIGMA54_INTERACT_4"/>
    <property type="match status" value="1"/>
</dbReference>
<feature type="domain" description="Response regulatory" evidence="8">
    <location>
        <begin position="3"/>
        <end position="117"/>
    </location>
</feature>
<name>A0A850TAE5_9BACT</name>
<dbReference type="SMART" id="SM00382">
    <property type="entry name" value="AAA"/>
    <property type="match status" value="1"/>
</dbReference>
<evidence type="ECO:0000256" key="4">
    <source>
        <dbReference type="ARBA" id="ARBA00023125"/>
    </source>
</evidence>
<dbReference type="PANTHER" id="PTHR32071:SF113">
    <property type="entry name" value="ALGINATE BIOSYNTHESIS TRANSCRIPTIONAL REGULATORY PROTEIN ALGB"/>
    <property type="match status" value="1"/>
</dbReference>
<evidence type="ECO:0000256" key="6">
    <source>
        <dbReference type="PROSITE-ProRule" id="PRU00169"/>
    </source>
</evidence>
<feature type="domain" description="Sigma-54 factor interaction" evidence="7">
    <location>
        <begin position="139"/>
        <end position="368"/>
    </location>
</feature>
<evidence type="ECO:0000256" key="2">
    <source>
        <dbReference type="ARBA" id="ARBA00022840"/>
    </source>
</evidence>
<dbReference type="GO" id="GO:0005524">
    <property type="term" value="F:ATP binding"/>
    <property type="evidence" value="ECO:0007669"/>
    <property type="project" value="UniProtKB-KW"/>
</dbReference>
<dbReference type="InterPro" id="IPR025943">
    <property type="entry name" value="Sigma_54_int_dom_ATP-bd_2"/>
</dbReference>
<dbReference type="SUPFAM" id="SSF52540">
    <property type="entry name" value="P-loop containing nucleoside triphosphate hydrolases"/>
    <property type="match status" value="1"/>
</dbReference>
<dbReference type="PROSITE" id="PS00676">
    <property type="entry name" value="SIGMA54_INTERACT_2"/>
    <property type="match status" value="1"/>
</dbReference>
<keyword evidence="4" id="KW-0238">DNA-binding</keyword>
<dbReference type="PROSITE" id="PS50110">
    <property type="entry name" value="RESPONSE_REGULATORY"/>
    <property type="match status" value="1"/>
</dbReference>
<dbReference type="Pfam" id="PF25601">
    <property type="entry name" value="AAA_lid_14"/>
    <property type="match status" value="1"/>
</dbReference>
<dbReference type="RefSeq" id="WP_178366654.1">
    <property type="nucleotide sequence ID" value="NZ_JACADJ010000027.1"/>
</dbReference>
<dbReference type="InterPro" id="IPR025944">
    <property type="entry name" value="Sigma_54_int_dom_CS"/>
</dbReference>
<dbReference type="CDD" id="cd00009">
    <property type="entry name" value="AAA"/>
    <property type="match status" value="1"/>
</dbReference>
<dbReference type="Gene3D" id="1.10.8.60">
    <property type="match status" value="1"/>
</dbReference>
<dbReference type="PROSITE" id="PS00688">
    <property type="entry name" value="SIGMA54_INTERACT_3"/>
    <property type="match status" value="1"/>
</dbReference>
<reference evidence="9 10" key="1">
    <citation type="submission" date="2020-06" db="EMBL/GenBank/DDBJ databases">
        <title>High-quality draft genome of sulfate reducer Desulfobacter latus type strain AcrS2 isolated from marine sediment.</title>
        <authorList>
            <person name="Hoppe M."/>
            <person name="Larsen C.K."/>
            <person name="Marshall I.P.G."/>
            <person name="Schramm A."/>
            <person name="Marietou A.G."/>
        </authorList>
    </citation>
    <scope>NUCLEOTIDE SEQUENCE [LARGE SCALE GENOMIC DNA]</scope>
    <source>
        <strain evidence="9 10">AcRS2</strain>
    </source>
</reference>
<protein>
    <submittedName>
        <fullName evidence="9">Sigma-54-dependent Fis family transcriptional regulator</fullName>
    </submittedName>
</protein>
<dbReference type="Gene3D" id="3.40.50.2300">
    <property type="match status" value="1"/>
</dbReference>
<accession>A0A850TAE5</accession>
<dbReference type="PANTHER" id="PTHR32071">
    <property type="entry name" value="TRANSCRIPTIONAL REGULATORY PROTEIN"/>
    <property type="match status" value="1"/>
</dbReference>
<dbReference type="Gene3D" id="3.40.50.300">
    <property type="entry name" value="P-loop containing nucleotide triphosphate hydrolases"/>
    <property type="match status" value="1"/>
</dbReference>
<dbReference type="FunFam" id="3.40.50.300:FF:000006">
    <property type="entry name" value="DNA-binding transcriptional regulator NtrC"/>
    <property type="match status" value="1"/>
</dbReference>
<dbReference type="InterPro" id="IPR058031">
    <property type="entry name" value="AAA_lid_NorR"/>
</dbReference>
<dbReference type="Pfam" id="PF00158">
    <property type="entry name" value="Sigma54_activat"/>
    <property type="match status" value="1"/>
</dbReference>
<keyword evidence="1" id="KW-0547">Nucleotide-binding</keyword>
<evidence type="ECO:0000256" key="1">
    <source>
        <dbReference type="ARBA" id="ARBA00022741"/>
    </source>
</evidence>
<dbReference type="EMBL" id="JACADJ010000027">
    <property type="protein sequence ID" value="NWH05197.1"/>
    <property type="molecule type" value="Genomic_DNA"/>
</dbReference>
<keyword evidence="5" id="KW-0804">Transcription</keyword>
<proteinExistence type="predicted"/>
<dbReference type="InterPro" id="IPR003593">
    <property type="entry name" value="AAA+_ATPase"/>
</dbReference>
<comment type="caution">
    <text evidence="9">The sequence shown here is derived from an EMBL/GenBank/DDBJ whole genome shotgun (WGS) entry which is preliminary data.</text>
</comment>
<gene>
    <name evidence="9" type="ORF">HXW94_09390</name>
</gene>
<evidence type="ECO:0000313" key="10">
    <source>
        <dbReference type="Proteomes" id="UP000553343"/>
    </source>
</evidence>
<dbReference type="SUPFAM" id="SSF52172">
    <property type="entry name" value="CheY-like"/>
    <property type="match status" value="1"/>
</dbReference>
<organism evidence="9 10">
    <name type="scientific">Desulfobacter latus</name>
    <dbReference type="NCBI Taxonomy" id="2292"/>
    <lineage>
        <taxon>Bacteria</taxon>
        <taxon>Pseudomonadati</taxon>
        <taxon>Thermodesulfobacteriota</taxon>
        <taxon>Desulfobacteria</taxon>
        <taxon>Desulfobacterales</taxon>
        <taxon>Desulfobacteraceae</taxon>
        <taxon>Desulfobacter</taxon>
    </lineage>
</organism>
<dbReference type="Proteomes" id="UP000553343">
    <property type="component" value="Unassembled WGS sequence"/>
</dbReference>
<feature type="modified residue" description="4-aspartylphosphate" evidence="6">
    <location>
        <position position="52"/>
    </location>
</feature>
<keyword evidence="6" id="KW-0597">Phosphoprotein</keyword>
<evidence type="ECO:0000256" key="5">
    <source>
        <dbReference type="ARBA" id="ARBA00023163"/>
    </source>
</evidence>
<evidence type="ECO:0000313" key="9">
    <source>
        <dbReference type="EMBL" id="NWH05197.1"/>
    </source>
</evidence>
<dbReference type="GO" id="GO:0006355">
    <property type="term" value="P:regulation of DNA-templated transcription"/>
    <property type="evidence" value="ECO:0007669"/>
    <property type="project" value="InterPro"/>
</dbReference>
<evidence type="ECO:0000259" key="8">
    <source>
        <dbReference type="PROSITE" id="PS50110"/>
    </source>
</evidence>